<dbReference type="GO" id="GO:0005886">
    <property type="term" value="C:plasma membrane"/>
    <property type="evidence" value="ECO:0007669"/>
    <property type="project" value="UniProtKB-SubCell"/>
</dbReference>
<keyword evidence="3" id="KW-0997">Cell inner membrane</keyword>
<protein>
    <submittedName>
        <fullName evidence="9">Type I toxin-antitoxin system Hok family toxin</fullName>
    </submittedName>
</protein>
<dbReference type="InterPro" id="IPR000021">
    <property type="entry name" value="Hok/gef_toxin"/>
</dbReference>
<dbReference type="EMBL" id="AAGKHU010000060">
    <property type="protein sequence ID" value="EBP0012433.1"/>
    <property type="molecule type" value="Genomic_DNA"/>
</dbReference>
<evidence type="ECO:0000256" key="5">
    <source>
        <dbReference type="ARBA" id="ARBA00022692"/>
    </source>
</evidence>
<name>A0A5U2F3I2_SALER</name>
<evidence type="ECO:0000256" key="2">
    <source>
        <dbReference type="ARBA" id="ARBA00022475"/>
    </source>
</evidence>
<evidence type="ECO:0000313" key="9">
    <source>
        <dbReference type="EMBL" id="EBP0012433.1"/>
    </source>
</evidence>
<comment type="similarity">
    <text evidence="8">Belongs to the hok/gef family.</text>
</comment>
<accession>A0A5U2F3I2</accession>
<evidence type="ECO:0000256" key="1">
    <source>
        <dbReference type="ARBA" id="ARBA00004377"/>
    </source>
</evidence>
<keyword evidence="7" id="KW-0472">Membrane</keyword>
<dbReference type="PROSITE" id="PS00556">
    <property type="entry name" value="HOK_GEF"/>
    <property type="match status" value="1"/>
</dbReference>
<reference evidence="9" key="1">
    <citation type="submission" date="2018-07" db="EMBL/GenBank/DDBJ databases">
        <authorList>
            <consortium name="GenomeTrakr network: Whole genome sequencing for foodborne pathogen traceback"/>
        </authorList>
    </citation>
    <scope>NUCLEOTIDE SEQUENCE</scope>
    <source>
        <strain evidence="9">CFSAN018538</strain>
    </source>
</reference>
<comment type="subcellular location">
    <subcellularLocation>
        <location evidence="1 8">Cell inner membrane</location>
        <topology evidence="1 8">Single-pass membrane protein</topology>
    </subcellularLocation>
</comment>
<proteinExistence type="inferred from homology"/>
<keyword evidence="4" id="KW-1277">Toxin-antitoxin system</keyword>
<keyword evidence="5" id="KW-0812">Transmembrane</keyword>
<evidence type="ECO:0000256" key="4">
    <source>
        <dbReference type="ARBA" id="ARBA00022649"/>
    </source>
</evidence>
<sequence>MTKYALYGLIAVCITALCLSLVMRDRLCGISIRQGNTVIQATLAYEAGK</sequence>
<evidence type="ECO:0000256" key="6">
    <source>
        <dbReference type="ARBA" id="ARBA00022989"/>
    </source>
</evidence>
<dbReference type="PRINTS" id="PR00281">
    <property type="entry name" value="HOKGEFTOXIC"/>
</dbReference>
<keyword evidence="2" id="KW-1003">Cell membrane</keyword>
<dbReference type="InterPro" id="IPR018084">
    <property type="entry name" value="Hok/gef_toxin_CS"/>
</dbReference>
<evidence type="ECO:0000256" key="8">
    <source>
        <dbReference type="RuleBase" id="RU221113"/>
    </source>
</evidence>
<gene>
    <name evidence="9" type="ORF">HX37_16760</name>
</gene>
<organism evidence="9">
    <name type="scientific">Salmonella enterica</name>
    <name type="common">Salmonella choleraesuis</name>
    <dbReference type="NCBI Taxonomy" id="28901"/>
    <lineage>
        <taxon>Bacteria</taxon>
        <taxon>Pseudomonadati</taxon>
        <taxon>Pseudomonadota</taxon>
        <taxon>Gammaproteobacteria</taxon>
        <taxon>Enterobacterales</taxon>
        <taxon>Enterobacteriaceae</taxon>
        <taxon>Salmonella</taxon>
    </lineage>
</organism>
<evidence type="ECO:0000256" key="7">
    <source>
        <dbReference type="ARBA" id="ARBA00023136"/>
    </source>
</evidence>
<keyword evidence="6" id="KW-1133">Transmembrane helix</keyword>
<dbReference type="AlphaFoldDB" id="A0A5U2F3I2"/>
<comment type="caution">
    <text evidence="9">The sequence shown here is derived from an EMBL/GenBank/DDBJ whole genome shotgun (WGS) entry which is preliminary data.</text>
</comment>
<evidence type="ECO:0000256" key="3">
    <source>
        <dbReference type="ARBA" id="ARBA00022519"/>
    </source>
</evidence>
<dbReference type="Pfam" id="PF01848">
    <property type="entry name" value="HOK_GEF"/>
    <property type="match status" value="1"/>
</dbReference>